<dbReference type="PANTHER" id="PTHR10621:SF0">
    <property type="entry name" value="UV EXCISION REPAIR PROTEIN RAD23"/>
    <property type="match status" value="1"/>
</dbReference>
<evidence type="ECO:0000256" key="2">
    <source>
        <dbReference type="ARBA" id="ARBA00022737"/>
    </source>
</evidence>
<reference evidence="10" key="2">
    <citation type="submission" date="2023-02" db="EMBL/GenBank/DDBJ databases">
        <authorList>
            <person name="Swenson N.G."/>
            <person name="Wegrzyn J.L."/>
            <person name="Mcevoy S.L."/>
        </authorList>
    </citation>
    <scope>NUCLEOTIDE SEQUENCE</scope>
    <source>
        <strain evidence="10">91603</strain>
        <tissue evidence="10">Leaf</tissue>
    </source>
</reference>
<dbReference type="Gene3D" id="1.10.10.540">
    <property type="entry name" value="XPC-binding domain"/>
    <property type="match status" value="1"/>
</dbReference>
<evidence type="ECO:0000256" key="7">
    <source>
        <dbReference type="SAM" id="MobiDB-lite"/>
    </source>
</evidence>
<protein>
    <recommendedName>
        <fullName evidence="6">Ubiquitin receptor RAD23</fullName>
    </recommendedName>
    <alternativeName>
        <fullName evidence="6">DNA repair protein RAD23</fullName>
    </alternativeName>
</protein>
<dbReference type="GO" id="GO:0005654">
    <property type="term" value="C:nucleoplasm"/>
    <property type="evidence" value="ECO:0007669"/>
    <property type="project" value="TreeGrafter"/>
</dbReference>
<dbReference type="Gene3D" id="3.10.20.90">
    <property type="entry name" value="Phosphatidylinositol 3-kinase Catalytic Subunit, Chain A, domain 1"/>
    <property type="match status" value="1"/>
</dbReference>
<organism evidence="10 11">
    <name type="scientific">Acer negundo</name>
    <name type="common">Box elder</name>
    <dbReference type="NCBI Taxonomy" id="4023"/>
    <lineage>
        <taxon>Eukaryota</taxon>
        <taxon>Viridiplantae</taxon>
        <taxon>Streptophyta</taxon>
        <taxon>Embryophyta</taxon>
        <taxon>Tracheophyta</taxon>
        <taxon>Spermatophyta</taxon>
        <taxon>Magnoliopsida</taxon>
        <taxon>eudicotyledons</taxon>
        <taxon>Gunneridae</taxon>
        <taxon>Pentapetalae</taxon>
        <taxon>rosids</taxon>
        <taxon>malvids</taxon>
        <taxon>Sapindales</taxon>
        <taxon>Sapindaceae</taxon>
        <taxon>Hippocastanoideae</taxon>
        <taxon>Acereae</taxon>
        <taxon>Acer</taxon>
    </lineage>
</organism>
<dbReference type="Pfam" id="PF09280">
    <property type="entry name" value="XPC-binding"/>
    <property type="match status" value="1"/>
</dbReference>
<gene>
    <name evidence="10" type="ORF">LWI28_022001</name>
</gene>
<dbReference type="FunFam" id="1.10.10.540:FF:000001">
    <property type="entry name" value="UV excision repair protein RAD23 B"/>
    <property type="match status" value="1"/>
</dbReference>
<dbReference type="InterPro" id="IPR006636">
    <property type="entry name" value="STI1_HS-bd"/>
</dbReference>
<dbReference type="FunFam" id="1.10.8.10:FF:000003">
    <property type="entry name" value="UV excision repair protein RAD23 homolog"/>
    <property type="match status" value="1"/>
</dbReference>
<dbReference type="InterPro" id="IPR000626">
    <property type="entry name" value="Ubiquitin-like_dom"/>
</dbReference>
<dbReference type="Gene3D" id="1.10.8.10">
    <property type="entry name" value="DNA helicase RuvA subunit, C-terminal domain"/>
    <property type="match status" value="2"/>
</dbReference>
<dbReference type="SUPFAM" id="SSF46934">
    <property type="entry name" value="UBA-like"/>
    <property type="match status" value="2"/>
</dbReference>
<keyword evidence="11" id="KW-1185">Reference proteome</keyword>
<comment type="similarity">
    <text evidence="1 6">Belongs to the RAD23 family.</text>
</comment>
<evidence type="ECO:0000256" key="3">
    <source>
        <dbReference type="ARBA" id="ARBA00022763"/>
    </source>
</evidence>
<feature type="domain" description="Ubiquitin-like" evidence="9">
    <location>
        <begin position="1"/>
        <end position="79"/>
    </location>
</feature>
<keyword evidence="4 6" id="KW-0234">DNA repair</keyword>
<comment type="function">
    <text evidence="6">Multiubiquitin chain receptor involved in modulation of proteasomal degradation. Involved in nucleotide excision repair.</text>
</comment>
<keyword evidence="3 6" id="KW-0227">DNA damage</keyword>
<dbReference type="EMBL" id="JAJSOW010000106">
    <property type="protein sequence ID" value="KAI9161917.1"/>
    <property type="molecule type" value="Genomic_DNA"/>
</dbReference>
<sequence length="378" mass="40283">MKLTVKTLKGSHFEIRVQPTDTIMAVKKNIEDVQGKDNYPCGQQLLIHNGKVLKDETTLVDNKVSEDGFLVVMLSKSKTLGSVGASSAQPAPTTAPTNASNSNSTAAPEASVPTASVPAVVPKTTASASDATTANANTDTYDQAASNLVAGNDLEPTIQQIMDMGGGTWDKETVTRALQAAYNNPERAVDYLYSGIPVTAEVAVPVARFPASQATETGATGAAPVSGAPNSSPLNMFPQETLSGATGGGLGSLDFLRNNQQFQALRSMVQTNPQILQPMLQELGKQNPQLLRLIQEHQAEFLQLINEPLDGSEGDIFDQPEQEMPHAINVTPAEQEAIQRLEAMGFDRALVIEAFLACDRNEELAANYLLENAGDFED</sequence>
<dbReference type="GO" id="GO:0043161">
    <property type="term" value="P:proteasome-mediated ubiquitin-dependent protein catabolic process"/>
    <property type="evidence" value="ECO:0007669"/>
    <property type="project" value="UniProtKB-UniRule"/>
</dbReference>
<evidence type="ECO:0000256" key="4">
    <source>
        <dbReference type="ARBA" id="ARBA00023204"/>
    </source>
</evidence>
<dbReference type="GO" id="GO:0005829">
    <property type="term" value="C:cytosol"/>
    <property type="evidence" value="ECO:0007669"/>
    <property type="project" value="TreeGrafter"/>
</dbReference>
<dbReference type="SMART" id="SM00213">
    <property type="entry name" value="UBQ"/>
    <property type="match status" value="1"/>
</dbReference>
<dbReference type="PROSITE" id="PS50053">
    <property type="entry name" value="UBIQUITIN_2"/>
    <property type="match status" value="1"/>
</dbReference>
<dbReference type="FunFam" id="1.10.8.10:FF:000002">
    <property type="entry name" value="UV excision repair protein RAD23 homolog"/>
    <property type="match status" value="1"/>
</dbReference>
<proteinExistence type="inferred from homology"/>
<dbReference type="InterPro" id="IPR036353">
    <property type="entry name" value="XPC-bd_sf"/>
</dbReference>
<dbReference type="PRINTS" id="PR01839">
    <property type="entry name" value="RAD23PROTEIN"/>
</dbReference>
<dbReference type="CDD" id="cd14382">
    <property type="entry name" value="UBA2_RAD23_plant"/>
    <property type="match status" value="1"/>
</dbReference>
<dbReference type="Proteomes" id="UP001064489">
    <property type="component" value="Chromosome 2"/>
</dbReference>
<feature type="region of interest" description="Disordered" evidence="7">
    <location>
        <begin position="82"/>
        <end position="116"/>
    </location>
</feature>
<dbReference type="InterPro" id="IPR009060">
    <property type="entry name" value="UBA-like_sf"/>
</dbReference>
<dbReference type="GO" id="GO:0003684">
    <property type="term" value="F:damaged DNA binding"/>
    <property type="evidence" value="ECO:0007669"/>
    <property type="project" value="UniProtKB-UniRule"/>
</dbReference>
<dbReference type="GO" id="GO:0006289">
    <property type="term" value="P:nucleotide-excision repair"/>
    <property type="evidence" value="ECO:0007669"/>
    <property type="project" value="UniProtKB-UniRule"/>
</dbReference>
<keyword evidence="5 6" id="KW-0539">Nucleus</keyword>
<dbReference type="CDD" id="cd01805">
    <property type="entry name" value="Ubl_Rad23"/>
    <property type="match status" value="1"/>
</dbReference>
<dbReference type="InterPro" id="IPR029071">
    <property type="entry name" value="Ubiquitin-like_domsf"/>
</dbReference>
<dbReference type="AlphaFoldDB" id="A0AAD5IGK3"/>
<dbReference type="SUPFAM" id="SSF54236">
    <property type="entry name" value="Ubiquitin-like"/>
    <property type="match status" value="1"/>
</dbReference>
<dbReference type="NCBIfam" id="TIGR00601">
    <property type="entry name" value="rad23"/>
    <property type="match status" value="1"/>
</dbReference>
<evidence type="ECO:0000259" key="9">
    <source>
        <dbReference type="PROSITE" id="PS50053"/>
    </source>
</evidence>
<dbReference type="InterPro" id="IPR004806">
    <property type="entry name" value="Rad23"/>
</dbReference>
<accession>A0AAD5IGK3</accession>
<comment type="subcellular location">
    <subcellularLocation>
        <location evidence="6">Nucleus</location>
    </subcellularLocation>
    <subcellularLocation>
        <location evidence="6">Cytoplasm</location>
    </subcellularLocation>
</comment>
<comment type="caution">
    <text evidence="10">The sequence shown here is derived from an EMBL/GenBank/DDBJ whole genome shotgun (WGS) entry which is preliminary data.</text>
</comment>
<dbReference type="InterPro" id="IPR015940">
    <property type="entry name" value="UBA"/>
</dbReference>
<evidence type="ECO:0000313" key="10">
    <source>
        <dbReference type="EMBL" id="KAI9161917.1"/>
    </source>
</evidence>
<name>A0AAD5IGK3_ACENE</name>
<evidence type="ECO:0000256" key="1">
    <source>
        <dbReference type="ARBA" id="ARBA00009878"/>
    </source>
</evidence>
<keyword evidence="2" id="KW-0677">Repeat</keyword>
<keyword evidence="6" id="KW-0963">Cytoplasm</keyword>
<evidence type="ECO:0000313" key="11">
    <source>
        <dbReference type="Proteomes" id="UP001064489"/>
    </source>
</evidence>
<dbReference type="SUPFAM" id="SSF101238">
    <property type="entry name" value="XPC-binding domain"/>
    <property type="match status" value="1"/>
</dbReference>
<feature type="domain" description="UBA" evidence="8">
    <location>
        <begin position="332"/>
        <end position="372"/>
    </location>
</feature>
<dbReference type="GO" id="GO:0070628">
    <property type="term" value="F:proteasome binding"/>
    <property type="evidence" value="ECO:0007669"/>
    <property type="project" value="TreeGrafter"/>
</dbReference>
<dbReference type="Pfam" id="PF00240">
    <property type="entry name" value="ubiquitin"/>
    <property type="match status" value="1"/>
</dbReference>
<dbReference type="SMART" id="SM00727">
    <property type="entry name" value="STI1"/>
    <property type="match status" value="1"/>
</dbReference>
<dbReference type="FunFam" id="3.10.20.90:FF:000069">
    <property type="entry name" value="UV excision repair protein RAD23"/>
    <property type="match status" value="1"/>
</dbReference>
<dbReference type="InterPro" id="IPR015360">
    <property type="entry name" value="XPC-bd"/>
</dbReference>
<feature type="domain" description="UBA" evidence="8">
    <location>
        <begin position="151"/>
        <end position="195"/>
    </location>
</feature>
<dbReference type="Pfam" id="PF00627">
    <property type="entry name" value="UBA"/>
    <property type="match status" value="2"/>
</dbReference>
<dbReference type="GO" id="GO:0043130">
    <property type="term" value="F:ubiquitin binding"/>
    <property type="evidence" value="ECO:0007669"/>
    <property type="project" value="UniProtKB-UniRule"/>
</dbReference>
<dbReference type="PANTHER" id="PTHR10621">
    <property type="entry name" value="UV EXCISION REPAIR PROTEIN RAD23"/>
    <property type="match status" value="1"/>
</dbReference>
<dbReference type="PROSITE" id="PS50030">
    <property type="entry name" value="UBA"/>
    <property type="match status" value="2"/>
</dbReference>
<evidence type="ECO:0000256" key="5">
    <source>
        <dbReference type="ARBA" id="ARBA00023242"/>
    </source>
</evidence>
<dbReference type="SMART" id="SM00165">
    <property type="entry name" value="UBA"/>
    <property type="match status" value="2"/>
</dbReference>
<reference evidence="10" key="1">
    <citation type="journal article" date="2022" name="Plant J.">
        <title>Strategies of tolerance reflected in two North American maple genomes.</title>
        <authorList>
            <person name="McEvoy S.L."/>
            <person name="Sezen U.U."/>
            <person name="Trouern-Trend A."/>
            <person name="McMahon S.M."/>
            <person name="Schaberg P.G."/>
            <person name="Yang J."/>
            <person name="Wegrzyn J.L."/>
            <person name="Swenson N.G."/>
        </authorList>
    </citation>
    <scope>NUCLEOTIDE SEQUENCE</scope>
    <source>
        <strain evidence="10">91603</strain>
    </source>
</reference>
<feature type="compositionally biased region" description="Low complexity" evidence="7">
    <location>
        <begin position="85"/>
        <end position="116"/>
    </location>
</feature>
<evidence type="ECO:0000259" key="8">
    <source>
        <dbReference type="PROSITE" id="PS50030"/>
    </source>
</evidence>
<evidence type="ECO:0000256" key="6">
    <source>
        <dbReference type="RuleBase" id="RU367049"/>
    </source>
</evidence>
<dbReference type="GO" id="GO:0031593">
    <property type="term" value="F:polyubiquitin modification-dependent protein binding"/>
    <property type="evidence" value="ECO:0007669"/>
    <property type="project" value="UniProtKB-UniRule"/>
</dbReference>